<feature type="signal peptide" evidence="2">
    <location>
        <begin position="1"/>
        <end position="19"/>
    </location>
</feature>
<feature type="region of interest" description="Disordered" evidence="1">
    <location>
        <begin position="102"/>
        <end position="132"/>
    </location>
</feature>
<feature type="region of interest" description="Disordered" evidence="1">
    <location>
        <begin position="146"/>
        <end position="185"/>
    </location>
</feature>
<dbReference type="Proteomes" id="UP000307440">
    <property type="component" value="Unassembled WGS sequence"/>
</dbReference>
<name>A0A5C3KDM9_COPMA</name>
<gene>
    <name evidence="3" type="ORF">FA15DRAFT_675845</name>
</gene>
<keyword evidence="4" id="KW-1185">Reference proteome</keyword>
<proteinExistence type="predicted"/>
<dbReference type="EMBL" id="ML210466">
    <property type="protein sequence ID" value="TFK17753.1"/>
    <property type="molecule type" value="Genomic_DNA"/>
</dbReference>
<evidence type="ECO:0000313" key="3">
    <source>
        <dbReference type="EMBL" id="TFK17753.1"/>
    </source>
</evidence>
<reference evidence="3 4" key="1">
    <citation type="journal article" date="2019" name="Nat. Ecol. Evol.">
        <title>Megaphylogeny resolves global patterns of mushroom evolution.</title>
        <authorList>
            <person name="Varga T."/>
            <person name="Krizsan K."/>
            <person name="Foldi C."/>
            <person name="Dima B."/>
            <person name="Sanchez-Garcia M."/>
            <person name="Sanchez-Ramirez S."/>
            <person name="Szollosi G.J."/>
            <person name="Szarkandi J.G."/>
            <person name="Papp V."/>
            <person name="Albert L."/>
            <person name="Andreopoulos W."/>
            <person name="Angelini C."/>
            <person name="Antonin V."/>
            <person name="Barry K.W."/>
            <person name="Bougher N.L."/>
            <person name="Buchanan P."/>
            <person name="Buyck B."/>
            <person name="Bense V."/>
            <person name="Catcheside P."/>
            <person name="Chovatia M."/>
            <person name="Cooper J."/>
            <person name="Damon W."/>
            <person name="Desjardin D."/>
            <person name="Finy P."/>
            <person name="Geml J."/>
            <person name="Haridas S."/>
            <person name="Hughes K."/>
            <person name="Justo A."/>
            <person name="Karasinski D."/>
            <person name="Kautmanova I."/>
            <person name="Kiss B."/>
            <person name="Kocsube S."/>
            <person name="Kotiranta H."/>
            <person name="LaButti K.M."/>
            <person name="Lechner B.E."/>
            <person name="Liimatainen K."/>
            <person name="Lipzen A."/>
            <person name="Lukacs Z."/>
            <person name="Mihaltcheva S."/>
            <person name="Morgado L.N."/>
            <person name="Niskanen T."/>
            <person name="Noordeloos M.E."/>
            <person name="Ohm R.A."/>
            <person name="Ortiz-Santana B."/>
            <person name="Ovrebo C."/>
            <person name="Racz N."/>
            <person name="Riley R."/>
            <person name="Savchenko A."/>
            <person name="Shiryaev A."/>
            <person name="Soop K."/>
            <person name="Spirin V."/>
            <person name="Szebenyi C."/>
            <person name="Tomsovsky M."/>
            <person name="Tulloss R.E."/>
            <person name="Uehling J."/>
            <person name="Grigoriev I.V."/>
            <person name="Vagvolgyi C."/>
            <person name="Papp T."/>
            <person name="Martin F.M."/>
            <person name="Miettinen O."/>
            <person name="Hibbett D.S."/>
            <person name="Nagy L.G."/>
        </authorList>
    </citation>
    <scope>NUCLEOTIDE SEQUENCE [LARGE SCALE GENOMIC DNA]</scope>
    <source>
        <strain evidence="3 4">CBS 121175</strain>
    </source>
</reference>
<feature type="chain" id="PRO_5023029364" evidence="2">
    <location>
        <begin position="20"/>
        <end position="312"/>
    </location>
</feature>
<dbReference type="OrthoDB" id="3004187at2759"/>
<keyword evidence="2" id="KW-0732">Signal</keyword>
<feature type="compositionally biased region" description="Low complexity" evidence="1">
    <location>
        <begin position="102"/>
        <end position="123"/>
    </location>
</feature>
<evidence type="ECO:0000256" key="2">
    <source>
        <dbReference type="SAM" id="SignalP"/>
    </source>
</evidence>
<organism evidence="3 4">
    <name type="scientific">Coprinopsis marcescibilis</name>
    <name type="common">Agaric fungus</name>
    <name type="synonym">Psathyrella marcescibilis</name>
    <dbReference type="NCBI Taxonomy" id="230819"/>
    <lineage>
        <taxon>Eukaryota</taxon>
        <taxon>Fungi</taxon>
        <taxon>Dikarya</taxon>
        <taxon>Basidiomycota</taxon>
        <taxon>Agaricomycotina</taxon>
        <taxon>Agaricomycetes</taxon>
        <taxon>Agaricomycetidae</taxon>
        <taxon>Agaricales</taxon>
        <taxon>Agaricineae</taxon>
        <taxon>Psathyrellaceae</taxon>
        <taxon>Coprinopsis</taxon>
    </lineage>
</organism>
<evidence type="ECO:0000313" key="4">
    <source>
        <dbReference type="Proteomes" id="UP000307440"/>
    </source>
</evidence>
<evidence type="ECO:0000256" key="1">
    <source>
        <dbReference type="SAM" id="MobiDB-lite"/>
    </source>
</evidence>
<dbReference type="AlphaFoldDB" id="A0A5C3KDM9"/>
<sequence>MRFTSVFAALAIFSGAASALTIPLESRNLDESLSLASRDVPDLELVERALFDEAVEVLERSFYDDDSLVERSWLDEDELIARLEYDDMLEVRKSKQRKARAATAKAAGKPAKAARTANWNAANKGTNKAKTTARNDRFKNNWTAKKTTEAKAAARAAGKPEDKARAPKWKKNKNGKAVKPAFSRKGAQKGQKVFWDANAVDGLNKLGLKGKERKSVKKFHVGTAKRAMKKNGADSAHIYQLAHKNSSPHDKNMHITGKLFKGNNVAIPPTYKPPGGGAAQYHHMYTSSNDPHKLPSALKKAVIKNGKTLDQI</sequence>
<protein>
    <submittedName>
        <fullName evidence="3">Uncharacterized protein</fullName>
    </submittedName>
</protein>
<feature type="compositionally biased region" description="Basic residues" evidence="1">
    <location>
        <begin position="166"/>
        <end position="176"/>
    </location>
</feature>
<accession>A0A5C3KDM9</accession>